<keyword evidence="2 3" id="KW-0694">RNA-binding</keyword>
<feature type="compositionally biased region" description="Basic and acidic residues" evidence="4">
    <location>
        <begin position="516"/>
        <end position="532"/>
    </location>
</feature>
<feature type="domain" description="RRM" evidence="5">
    <location>
        <begin position="404"/>
        <end position="481"/>
    </location>
</feature>
<feature type="compositionally biased region" description="Basic and acidic residues" evidence="4">
    <location>
        <begin position="541"/>
        <end position="613"/>
    </location>
</feature>
<evidence type="ECO:0000259" key="5">
    <source>
        <dbReference type="PROSITE" id="PS50102"/>
    </source>
</evidence>
<dbReference type="SUPFAM" id="SSF54928">
    <property type="entry name" value="RNA-binding domain, RBD"/>
    <property type="match status" value="3"/>
</dbReference>
<protein>
    <recommendedName>
        <fullName evidence="5">RRM domain-containing protein</fullName>
    </recommendedName>
</protein>
<dbReference type="CDD" id="cd12510">
    <property type="entry name" value="RRM1_RBM12_like"/>
    <property type="match status" value="1"/>
</dbReference>
<dbReference type="InterPro" id="IPR012677">
    <property type="entry name" value="Nucleotide-bd_a/b_plait_sf"/>
</dbReference>
<dbReference type="EMBL" id="GBBI01001136">
    <property type="protein sequence ID" value="JAC17576.1"/>
    <property type="molecule type" value="mRNA"/>
</dbReference>
<feature type="compositionally biased region" description="Basic and acidic residues" evidence="4">
    <location>
        <begin position="734"/>
        <end position="758"/>
    </location>
</feature>
<evidence type="ECO:0000256" key="1">
    <source>
        <dbReference type="ARBA" id="ARBA00022737"/>
    </source>
</evidence>
<feature type="compositionally biased region" description="Gly residues" evidence="4">
    <location>
        <begin position="774"/>
        <end position="784"/>
    </location>
</feature>
<evidence type="ECO:0000256" key="3">
    <source>
        <dbReference type="PROSITE-ProRule" id="PRU00176"/>
    </source>
</evidence>
<feature type="region of interest" description="Disordered" evidence="4">
    <location>
        <begin position="103"/>
        <end position="265"/>
    </location>
</feature>
<dbReference type="PROSITE" id="PS50102">
    <property type="entry name" value="RRM"/>
    <property type="match status" value="4"/>
</dbReference>
<dbReference type="GO" id="GO:0003723">
    <property type="term" value="F:RNA binding"/>
    <property type="evidence" value="ECO:0007669"/>
    <property type="project" value="UniProtKB-UniRule"/>
</dbReference>
<dbReference type="PANTHER" id="PTHR13976">
    <property type="entry name" value="HETEROGENEOUS NUCLEAR RIBONUCLEOPROTEIN-RELATED"/>
    <property type="match status" value="1"/>
</dbReference>
<dbReference type="AlphaFoldDB" id="A0A023F8B7"/>
<feature type="compositionally biased region" description="Basic residues" evidence="4">
    <location>
        <begin position="180"/>
        <end position="206"/>
    </location>
</feature>
<feature type="domain" description="RRM" evidence="5">
    <location>
        <begin position="3"/>
        <end position="74"/>
    </location>
</feature>
<dbReference type="InterPro" id="IPR035979">
    <property type="entry name" value="RBD_domain_sf"/>
</dbReference>
<feature type="domain" description="RRM" evidence="5">
    <location>
        <begin position="857"/>
        <end position="934"/>
    </location>
</feature>
<feature type="compositionally biased region" description="Pro residues" evidence="4">
    <location>
        <begin position="247"/>
        <end position="265"/>
    </location>
</feature>
<feature type="compositionally biased region" description="Low complexity" evidence="4">
    <location>
        <begin position="103"/>
        <end position="113"/>
    </location>
</feature>
<feature type="domain" description="RRM" evidence="5">
    <location>
        <begin position="619"/>
        <end position="697"/>
    </location>
</feature>
<keyword evidence="1" id="KW-0677">Repeat</keyword>
<dbReference type="InterPro" id="IPR000504">
    <property type="entry name" value="RRM_dom"/>
</dbReference>
<name>A0A023F8B7_TRIIF</name>
<evidence type="ECO:0000256" key="4">
    <source>
        <dbReference type="SAM" id="MobiDB-lite"/>
    </source>
</evidence>
<evidence type="ECO:0000256" key="2">
    <source>
        <dbReference type="ARBA" id="ARBA00022884"/>
    </source>
</evidence>
<evidence type="ECO:0000313" key="6">
    <source>
        <dbReference type="EMBL" id="JAC17576.1"/>
    </source>
</evidence>
<feature type="compositionally biased region" description="Basic and acidic residues" evidence="4">
    <location>
        <begin position="207"/>
        <end position="230"/>
    </location>
</feature>
<accession>A0A023F8B7</accession>
<feature type="region of interest" description="Disordered" evidence="4">
    <location>
        <begin position="508"/>
        <end position="613"/>
    </location>
</feature>
<feature type="region of interest" description="Disordered" evidence="4">
    <location>
        <begin position="734"/>
        <end position="844"/>
    </location>
</feature>
<dbReference type="InterPro" id="IPR050666">
    <property type="entry name" value="ESRP"/>
</dbReference>
<feature type="compositionally biased region" description="Polar residues" evidence="4">
    <location>
        <begin position="231"/>
        <end position="244"/>
    </location>
</feature>
<dbReference type="SMART" id="SM00360">
    <property type="entry name" value="RRM"/>
    <property type="match status" value="4"/>
</dbReference>
<dbReference type="Pfam" id="PF00076">
    <property type="entry name" value="RRM_1"/>
    <property type="match status" value="2"/>
</dbReference>
<sequence length="934" mass="105112">MSVIIRLQNLPWSANAADIRAYFSGLSIPEGGVHIVGGEQGDAFIAFSTDEDARQAMLLDGGKLKEIKIKLFLSSRTEMLKIIEQARQQAIKLQTLIANPQAAQPLPQPNQGATGNDETKDLTQEVGYRVKEKDDDSNSRRDRKDRSSSRDRGRVRGRSKEGDRSRDRSRGRDRRDRERDRRRRDRSRSRDRYRNRRSRSRDRKRGPRGESKDDHRAGRHSRDSDIEKNDTSASKNEGNQSWEVQQQPPPQQHPKPALLPDPPLPQMLLQMQQNGKDPAQSTMQQPGVNFPTDQERRHFPGHPQMPPMGNFPGMPPMRGREGWPPMPGPMGPMPVPLDPSQMPLQRPPLLMPDIPLSTFPPPAFPTPAMYSVASSHAEGFDPMWRMMTQHSESNHDSSTGDADACVEIRGLPLNSSYIDLKKLFDGLIIPPDGIKMINDNQGNRTGIAYVKFSNSSQKKSALNQHGKKVRSNIVEVIHLRDDLYRAAVDNFKPEKDAIVKAVDMDIDNGESNDVVWPKENRRDRGRERKFQDPYRINPALDYKRQDPRQEGRQDPRSGRGDRSERPDRSEREPRPDRQDRMDNQDRMDRPDRMDRSDRQERMGRMDRQQDRLDRLEGSNSVLIKGLPPQCSERDILDFFSELGVAPLNIHLLQDNMGQSSHSEAYCQFESDEEADKSVSKNGANMGRFVVSIEKVTQDQFLRATGQWKLPAPYQQNPMPPLLSLPPQYHQYRMGHEEKGSDRPSYGNDERYQKGDKGNRGNYGMNERYNSRMGGDSGGGGNMRGGRGEGRGGPRGRSRFSAGPPPLLGNSGGDPSMSGPMGGPRPPRGGGGGGGPGPGPGGPYIDGDVVENFGKPGCVVALENLHFRADIEEIIGLFSDFEIEHEDVIRRFDERGRPTGDARVCLKNPSEAMRAVRQLAYTQLRGRTIKVSLLQ</sequence>
<organism evidence="6">
    <name type="scientific">Triatoma infestans</name>
    <name type="common">Assassin bug</name>
    <dbReference type="NCBI Taxonomy" id="30076"/>
    <lineage>
        <taxon>Eukaryota</taxon>
        <taxon>Metazoa</taxon>
        <taxon>Ecdysozoa</taxon>
        <taxon>Arthropoda</taxon>
        <taxon>Hexapoda</taxon>
        <taxon>Insecta</taxon>
        <taxon>Pterygota</taxon>
        <taxon>Neoptera</taxon>
        <taxon>Paraneoptera</taxon>
        <taxon>Hemiptera</taxon>
        <taxon>Heteroptera</taxon>
        <taxon>Panheteroptera</taxon>
        <taxon>Cimicomorpha</taxon>
        <taxon>Reduviidae</taxon>
        <taxon>Triatominae</taxon>
        <taxon>Triatoma</taxon>
    </lineage>
</organism>
<dbReference type="Gene3D" id="3.30.70.330">
    <property type="match status" value="4"/>
</dbReference>
<feature type="compositionally biased region" description="Basic and acidic residues" evidence="4">
    <location>
        <begin position="117"/>
        <end position="179"/>
    </location>
</feature>
<dbReference type="CDD" id="cd12254">
    <property type="entry name" value="RRM_hnRNPH_ESRPs_RBM12_like"/>
    <property type="match status" value="2"/>
</dbReference>
<reference evidence="6" key="1">
    <citation type="journal article" date="2014" name="PLoS Negl. Trop. Dis.">
        <title>An updated insight into the Sialotranscriptome of Triatoma infestans: developmental stage and geographic variations.</title>
        <authorList>
            <person name="Schwarz A."/>
            <person name="Medrano-Mercado N."/>
            <person name="Schaub G.A."/>
            <person name="Struchiner C.J."/>
            <person name="Bargues M.D."/>
            <person name="Levy M.Z."/>
            <person name="Ribeiro J.M."/>
        </authorList>
    </citation>
    <scope>NUCLEOTIDE SEQUENCE</scope>
    <source>
        <strain evidence="6">Chile</strain>
        <tissue evidence="6">Salivary glands</tissue>
    </source>
</reference>
<proteinExistence type="evidence at transcript level"/>